<keyword evidence="3 5" id="KW-0687">Ribonucleoprotein</keyword>
<dbReference type="GO" id="GO:0003735">
    <property type="term" value="F:structural constituent of ribosome"/>
    <property type="evidence" value="ECO:0007669"/>
    <property type="project" value="InterPro"/>
</dbReference>
<accession>A0A1E5INJ7</accession>
<evidence type="ECO:0000256" key="5">
    <source>
        <dbReference type="HAMAP-Rule" id="MF_00402"/>
    </source>
</evidence>
<dbReference type="AlphaFoldDB" id="A0A1E5INJ7"/>
<dbReference type="InterPro" id="IPR018257">
    <property type="entry name" value="Ribosomal_bL19_CS"/>
</dbReference>
<name>A0A1E5INJ7_ENDTX</name>
<dbReference type="Pfam" id="PF01245">
    <property type="entry name" value="Ribosomal_L19"/>
    <property type="match status" value="1"/>
</dbReference>
<dbReference type="HAMAP" id="MF_00402">
    <property type="entry name" value="Ribosomal_bL19"/>
    <property type="match status" value="1"/>
</dbReference>
<keyword evidence="2 5" id="KW-0689">Ribosomal protein</keyword>
<dbReference type="EMBL" id="LNVX01000687">
    <property type="protein sequence ID" value="OEG69493.1"/>
    <property type="molecule type" value="Genomic_DNA"/>
</dbReference>
<evidence type="ECO:0000256" key="2">
    <source>
        <dbReference type="ARBA" id="ARBA00022980"/>
    </source>
</evidence>
<evidence type="ECO:0000313" key="9">
    <source>
        <dbReference type="Proteomes" id="UP000095237"/>
    </source>
</evidence>
<organism evidence="8 9">
    <name type="scientific">Endomicrobium trichonymphae</name>
    <dbReference type="NCBI Taxonomy" id="1408204"/>
    <lineage>
        <taxon>Bacteria</taxon>
        <taxon>Pseudomonadati</taxon>
        <taxon>Elusimicrobiota</taxon>
        <taxon>Endomicrobiia</taxon>
        <taxon>Endomicrobiales</taxon>
        <taxon>Endomicrobiaceae</taxon>
        <taxon>Candidatus Endomicrobiellum</taxon>
    </lineage>
</organism>
<comment type="similarity">
    <text evidence="1 5 6">Belongs to the bacterial ribosomal protein bL19 family.</text>
</comment>
<dbReference type="PRINTS" id="PR00061">
    <property type="entry name" value="RIBOSOMALL19"/>
</dbReference>
<dbReference type="SUPFAM" id="SSF50104">
    <property type="entry name" value="Translation proteins SH3-like domain"/>
    <property type="match status" value="1"/>
</dbReference>
<evidence type="ECO:0000313" key="8">
    <source>
        <dbReference type="EMBL" id="OEG71538.1"/>
    </source>
</evidence>
<dbReference type="PANTHER" id="PTHR15680:SF9">
    <property type="entry name" value="LARGE RIBOSOMAL SUBUNIT PROTEIN BL19M"/>
    <property type="match status" value="1"/>
</dbReference>
<reference evidence="8 9" key="1">
    <citation type="submission" date="2015-11" db="EMBL/GenBank/DDBJ databases">
        <title>Evidence for parallel genomic evolution in an endosymbiosis of termite gut flagellates.</title>
        <authorList>
            <person name="Zheng H."/>
        </authorList>
    </citation>
    <scope>NUCLEOTIDE SEQUENCE [LARGE SCALE GENOMIC DNA]</scope>
    <source>
        <strain evidence="8 9">CET450</strain>
    </source>
</reference>
<evidence type="ECO:0000256" key="1">
    <source>
        <dbReference type="ARBA" id="ARBA00005781"/>
    </source>
</evidence>
<comment type="caution">
    <text evidence="8">The sequence shown here is derived from an EMBL/GenBank/DDBJ whole genome shotgun (WGS) entry which is preliminary data.</text>
</comment>
<proteinExistence type="inferred from homology"/>
<comment type="function">
    <text evidence="5 6">This protein is located at the 30S-50S ribosomal subunit interface and may play a role in the structure and function of the aminoacyl-tRNA binding site.</text>
</comment>
<dbReference type="InterPro" id="IPR008991">
    <property type="entry name" value="Translation_prot_SH3-like_sf"/>
</dbReference>
<dbReference type="NCBIfam" id="TIGR01024">
    <property type="entry name" value="rplS_bact"/>
    <property type="match status" value="1"/>
</dbReference>
<sequence>MSLLEQVQATQKRDLGVSFKSGDQIKVHFKIVEGGNERIQIFEGIVIRIKGSGLSETFTVRKVSFGIGIERIFPIHSPRINKIEVVRRGKVRRAKLYYLRNLSGKAARISEDSSRRNLKKETVKQVSAAN</sequence>
<dbReference type="Proteomes" id="UP000095237">
    <property type="component" value="Unassembled WGS sequence"/>
</dbReference>
<dbReference type="PIRSF" id="PIRSF002191">
    <property type="entry name" value="Ribosomal_L19"/>
    <property type="match status" value="1"/>
</dbReference>
<gene>
    <name evidence="5" type="primary">rplS</name>
    <name evidence="7" type="ORF">ATZ36_09225</name>
    <name evidence="8" type="ORF">ATZ36_14150</name>
</gene>
<dbReference type="InterPro" id="IPR038657">
    <property type="entry name" value="Ribosomal_bL19_sf"/>
</dbReference>
<dbReference type="EMBL" id="LNVX01000180">
    <property type="protein sequence ID" value="OEG71538.1"/>
    <property type="molecule type" value="Genomic_DNA"/>
</dbReference>
<evidence type="ECO:0000256" key="3">
    <source>
        <dbReference type="ARBA" id="ARBA00023274"/>
    </source>
</evidence>
<dbReference type="Gene3D" id="2.30.30.790">
    <property type="match status" value="1"/>
</dbReference>
<dbReference type="PANTHER" id="PTHR15680">
    <property type="entry name" value="RIBOSOMAL PROTEIN L19"/>
    <property type="match status" value="1"/>
</dbReference>
<dbReference type="GO" id="GO:0022625">
    <property type="term" value="C:cytosolic large ribosomal subunit"/>
    <property type="evidence" value="ECO:0007669"/>
    <property type="project" value="TreeGrafter"/>
</dbReference>
<protein>
    <recommendedName>
        <fullName evidence="4 5">Large ribosomal subunit protein bL19</fullName>
    </recommendedName>
</protein>
<keyword evidence="9" id="KW-1185">Reference proteome</keyword>
<dbReference type="InterPro" id="IPR001857">
    <property type="entry name" value="Ribosomal_bL19"/>
</dbReference>
<evidence type="ECO:0000256" key="6">
    <source>
        <dbReference type="RuleBase" id="RU000559"/>
    </source>
</evidence>
<dbReference type="GO" id="GO:0006412">
    <property type="term" value="P:translation"/>
    <property type="evidence" value="ECO:0007669"/>
    <property type="project" value="UniProtKB-UniRule"/>
</dbReference>
<dbReference type="FunFam" id="2.30.30.790:FF:000001">
    <property type="entry name" value="50S ribosomal protein L19"/>
    <property type="match status" value="1"/>
</dbReference>
<dbReference type="PROSITE" id="PS01015">
    <property type="entry name" value="RIBOSOMAL_L19"/>
    <property type="match status" value="1"/>
</dbReference>
<evidence type="ECO:0000256" key="4">
    <source>
        <dbReference type="ARBA" id="ARBA00035171"/>
    </source>
</evidence>
<evidence type="ECO:0000313" key="7">
    <source>
        <dbReference type="EMBL" id="OEG69493.1"/>
    </source>
</evidence>